<keyword evidence="2" id="KW-1185">Reference proteome</keyword>
<protein>
    <submittedName>
        <fullName evidence="1">Uncharacterized protein</fullName>
    </submittedName>
</protein>
<reference evidence="1 2" key="1">
    <citation type="journal article" date="2014" name="Appl. Environ. Microbiol.">
        <title>Combined Use of Bacteriophage K and a Novel Bacteriophage To Reduce Staphylococcus aureus Biofilm Formation.</title>
        <authorList>
            <person name="Alves D.R."/>
            <person name="Gaudion A."/>
            <person name="Bean J.E."/>
            <person name="Perez Esteban P."/>
            <person name="Arnot T.C."/>
            <person name="Harper D.R."/>
            <person name="Kot W."/>
            <person name="Hansen L.H."/>
            <person name="Enright M.C."/>
            <person name="Jenkins A.T."/>
        </authorList>
    </citation>
    <scope>NUCLEOTIDE SEQUENCE [LARGE SCALE GENOMIC DNA]</scope>
</reference>
<sequence length="83" mass="10180">MYRYLLFASQHYEEFGDMRDLVFEFNTVDELQKEMENGGEDIGLKYKDFFLIHDIKNDKIYRYFTVYGEDIHNIFDDFINENL</sequence>
<evidence type="ECO:0000313" key="1">
    <source>
        <dbReference type="EMBL" id="AII27034.1"/>
    </source>
</evidence>
<dbReference type="Proteomes" id="UP000028960">
    <property type="component" value="Segment"/>
</dbReference>
<name>A0A076GB36_9CAUD</name>
<dbReference type="GeneID" id="22276382"/>
<organism evidence="1 2">
    <name type="scientific">Staphylococcus phage MCE-2014</name>
    <dbReference type="NCBI Taxonomy" id="1524910"/>
    <lineage>
        <taxon>Viruses</taxon>
        <taxon>Duplodnaviria</taxon>
        <taxon>Heunggongvirae</taxon>
        <taxon>Uroviricota</taxon>
        <taxon>Caudoviricetes</taxon>
        <taxon>Herelleviridae</taxon>
        <taxon>Twortvirinae</taxon>
        <taxon>Kayvirus</taxon>
        <taxon>Kayvirus MCE2014</taxon>
    </lineage>
</organism>
<dbReference type="KEGG" id="vg:22276382"/>
<accession>A0A076GB36</accession>
<proteinExistence type="predicted"/>
<evidence type="ECO:0000313" key="2">
    <source>
        <dbReference type="Proteomes" id="UP000028960"/>
    </source>
</evidence>
<dbReference type="RefSeq" id="YP_009098124.1">
    <property type="nucleotide sequence ID" value="NC_025416.1"/>
</dbReference>
<dbReference type="EMBL" id="KJ888149">
    <property type="protein sequence ID" value="AII27034.1"/>
    <property type="molecule type" value="Genomic_DNA"/>
</dbReference>